<evidence type="ECO:0008006" key="3">
    <source>
        <dbReference type="Google" id="ProtNLM"/>
    </source>
</evidence>
<feature type="region of interest" description="Disordered" evidence="1">
    <location>
        <begin position="340"/>
        <end position="372"/>
    </location>
</feature>
<feature type="compositionally biased region" description="Low complexity" evidence="1">
    <location>
        <begin position="802"/>
        <end position="811"/>
    </location>
</feature>
<dbReference type="EMBL" id="CP155447">
    <property type="protein sequence ID" value="XBH05158.1"/>
    <property type="molecule type" value="Genomic_DNA"/>
</dbReference>
<feature type="region of interest" description="Disordered" evidence="1">
    <location>
        <begin position="1206"/>
        <end position="1246"/>
    </location>
</feature>
<name>A0AAU7CJH3_9BACT</name>
<feature type="compositionally biased region" description="Low complexity" evidence="1">
    <location>
        <begin position="997"/>
        <end position="1008"/>
    </location>
</feature>
<feature type="compositionally biased region" description="Low complexity" evidence="1">
    <location>
        <begin position="340"/>
        <end position="354"/>
    </location>
</feature>
<feature type="region of interest" description="Disordered" evidence="1">
    <location>
        <begin position="960"/>
        <end position="1016"/>
    </location>
</feature>
<sequence>MFKKTLQVVTTFGVLLAAYAGYVRIFAIVAAGVGPTTQRSVPWQRRESTTQQEATRTAERAFGPKHWSANPALPVRYYNHERGYWMYAEQYERLNEGKQLRLRRFAIVMKSRNSQALKTATSNEAIVDLDQALGVKRSAGTPMKVVHARMEGNVQLRDDKGTPHSTIDDLVIGPMPYVEFDEPSLQIKSVSDVVIQDRDMRITGFDLLIQLRPKDENVPTTSTAGGFDAKTAYLRKNVHISLNDVGRSGILPGKAEPGPAGTQPQAEERTPLDVRCAGEMRVELPKARKAVEVGPPALPLPTLIYFTRDVVVMRGRPIPAGQSGPKPDQLDCDALRLTMVSKPKASPVPKPKAAGSPEPDETAEPAPSATGAGTEMTLREALATGHAVWLQSPGQGITARCNELIHKKLSPERADETYLRGDSRTKLWVEKVETNADGPEKGKVRSVTTIRTIDATIFEDGKGSENATIVARGPGILETRPSRDKPVERKAIWQDHLVMLTEFDVNNRPTKKVTLTGRPEFIDVKQASLDAEKQIIVWLTPKPKLDAGVVPASASKPGKSAAPGATSESFQIEKLKALGNVHLISPGKVMTARNELDAVFESPAPAASDPSKPTNNGAASGKAKATPAPVPAPVPPGTEEKPAPKPKPAEPEVTVTADRVWAKIKTTPDTNPTQTAAPNGPEAFRGELNSVQLRGGVVFHQGPEVGKTQGTDVTGEALDVVNQGNGKMKFVVQNLIELDKATPTEIAMTPHARVATEEMTITGPRIGLDQAKDHAWVVGPGTLTQMAPRGLLTDKGLDEGAPDANDNAKPNADAEGKGQAKNKASDDANKRPLMISWKSSMTFVGRPENVVLRGTPVALVQFFDDVRAVMEDSQLACQERLDVYMDRQVSLARPKGASNEAAPGDEPQPRPQISLLDCFKNVVVESRKLDPDTRVLLQKQRIEGARVTYDKVTGNFHVPGQGKVSLWNREDKSDNPLGGPTEPSTASRRPIKPTGNPSTTPPIRRTPPVIGHNISQIPPATVTAGLAPGRARQALLPLKVTVISFDTEMTGRYVGGKDNDTTEVRWASFMGDVQTINATVPTENTQVDFDRPPDDFVLLNSQQLNVSSTPIPGKASAARNNLIAINEAQAKTRNETIKADVITYDSQKGLFYAYAEEGRPVAVLRQDSIGQPASSGLSQAIKYNRLTGESEMIRPMSAMQFVEAKSGIRPGPAGEAKTKKPKTPRIGPGLKIPVPSQTERKGMTGR</sequence>
<dbReference type="RefSeq" id="WP_406697962.1">
    <property type="nucleotide sequence ID" value="NZ_CP155447.1"/>
</dbReference>
<proteinExistence type="predicted"/>
<protein>
    <recommendedName>
        <fullName evidence="3">Organic solvent tolerance-like N-terminal domain-containing protein</fullName>
    </recommendedName>
</protein>
<evidence type="ECO:0000313" key="2">
    <source>
        <dbReference type="EMBL" id="XBH05158.1"/>
    </source>
</evidence>
<reference evidence="2" key="1">
    <citation type="submission" date="2024-05" db="EMBL/GenBank/DDBJ databases">
        <title>Planctomycetes of the genus Singulisphaera possess chitinolytic capabilities.</title>
        <authorList>
            <person name="Ivanova A."/>
        </authorList>
    </citation>
    <scope>NUCLEOTIDE SEQUENCE</scope>
    <source>
        <strain evidence="2">Ch08T</strain>
    </source>
</reference>
<feature type="region of interest" description="Disordered" evidence="1">
    <location>
        <begin position="603"/>
        <end position="655"/>
    </location>
</feature>
<gene>
    <name evidence="2" type="ORF">V5E97_03815</name>
</gene>
<feature type="compositionally biased region" description="Basic and acidic residues" evidence="1">
    <location>
        <begin position="638"/>
        <end position="650"/>
    </location>
</feature>
<organism evidence="2">
    <name type="scientific">Singulisphaera sp. Ch08</name>
    <dbReference type="NCBI Taxonomy" id="3120278"/>
    <lineage>
        <taxon>Bacteria</taxon>
        <taxon>Pseudomonadati</taxon>
        <taxon>Planctomycetota</taxon>
        <taxon>Planctomycetia</taxon>
        <taxon>Isosphaerales</taxon>
        <taxon>Isosphaeraceae</taxon>
        <taxon>Singulisphaera</taxon>
    </lineage>
</organism>
<feature type="region of interest" description="Disordered" evidence="1">
    <location>
        <begin position="792"/>
        <end position="831"/>
    </location>
</feature>
<feature type="compositionally biased region" description="Basic and acidic residues" evidence="1">
    <location>
        <begin position="812"/>
        <end position="830"/>
    </location>
</feature>
<dbReference type="AlphaFoldDB" id="A0AAU7CJH3"/>
<evidence type="ECO:0000256" key="1">
    <source>
        <dbReference type="SAM" id="MobiDB-lite"/>
    </source>
</evidence>
<accession>A0AAU7CJH3</accession>